<gene>
    <name evidence="1" type="ORF">DCHRY22_LOCUS3610</name>
</gene>
<evidence type="ECO:0000313" key="1">
    <source>
        <dbReference type="EMBL" id="CAG9562244.1"/>
    </source>
</evidence>
<dbReference type="AlphaFoldDB" id="A0A8J2VQU5"/>
<protein>
    <submittedName>
        <fullName evidence="1">(African queen) hypothetical protein</fullName>
    </submittedName>
</protein>
<name>A0A8J2VQU5_9NEOP</name>
<dbReference type="OrthoDB" id="6927168at2759"/>
<organism evidence="1 2">
    <name type="scientific">Danaus chrysippus</name>
    <name type="common">African queen</name>
    <dbReference type="NCBI Taxonomy" id="151541"/>
    <lineage>
        <taxon>Eukaryota</taxon>
        <taxon>Metazoa</taxon>
        <taxon>Ecdysozoa</taxon>
        <taxon>Arthropoda</taxon>
        <taxon>Hexapoda</taxon>
        <taxon>Insecta</taxon>
        <taxon>Pterygota</taxon>
        <taxon>Neoptera</taxon>
        <taxon>Endopterygota</taxon>
        <taxon>Lepidoptera</taxon>
        <taxon>Glossata</taxon>
        <taxon>Ditrysia</taxon>
        <taxon>Papilionoidea</taxon>
        <taxon>Nymphalidae</taxon>
        <taxon>Danainae</taxon>
        <taxon>Danaini</taxon>
        <taxon>Danaina</taxon>
        <taxon>Danaus</taxon>
        <taxon>Anosia</taxon>
    </lineage>
</organism>
<dbReference type="InterPro" id="IPR013783">
    <property type="entry name" value="Ig-like_fold"/>
</dbReference>
<dbReference type="Proteomes" id="UP000789524">
    <property type="component" value="Unassembled WGS sequence"/>
</dbReference>
<reference evidence="1" key="1">
    <citation type="submission" date="2021-09" db="EMBL/GenBank/DDBJ databases">
        <authorList>
            <person name="Martin H S."/>
        </authorList>
    </citation>
    <scope>NUCLEOTIDE SEQUENCE</scope>
</reference>
<comment type="caution">
    <text evidence="1">The sequence shown here is derived from an EMBL/GenBank/DDBJ whole genome shotgun (WGS) entry which is preliminary data.</text>
</comment>
<dbReference type="Gene3D" id="2.60.40.10">
    <property type="entry name" value="Immunoglobulins"/>
    <property type="match status" value="1"/>
</dbReference>
<proteinExistence type="predicted"/>
<keyword evidence="2" id="KW-1185">Reference proteome</keyword>
<dbReference type="EMBL" id="CAKASE010000047">
    <property type="protein sequence ID" value="CAG9562244.1"/>
    <property type="molecule type" value="Genomic_DNA"/>
</dbReference>
<sequence>MFRLVRSRVVTLRNTCRLNARWSCAVRRHERPRHRTVHTREEDQWSEVVHHPGYSLSCSPSHGSLAANTSAYFTVSVFAGTWGLYYDQIIIMVEELEPLVIDVWVEAVGSPLSFALRTRDSQWPVLW</sequence>
<evidence type="ECO:0000313" key="2">
    <source>
        <dbReference type="Proteomes" id="UP000789524"/>
    </source>
</evidence>
<accession>A0A8J2VQU5</accession>